<keyword evidence="2" id="KW-1185">Reference proteome</keyword>
<evidence type="ECO:0000313" key="2">
    <source>
        <dbReference type="Proteomes" id="UP000184105"/>
    </source>
</evidence>
<name>A0AAX2F5V2_9BACT</name>
<protein>
    <submittedName>
        <fullName evidence="1">Uncharacterized protein</fullName>
    </submittedName>
</protein>
<dbReference type="AlphaFoldDB" id="A0AAX2F5V2"/>
<evidence type="ECO:0000313" key="1">
    <source>
        <dbReference type="EMBL" id="SHG01458.1"/>
    </source>
</evidence>
<sequence>MKYTLLLKQVSVTRFILFWPDQDGNNCRIKLVAPFPCLEFEKANCFWLGQEVKDGGREHSGWTDGICLIVMVLKVFLTAKFLLPVDF</sequence>
<dbReference type="EMBL" id="FQWA01000026">
    <property type="protein sequence ID" value="SHG01458.1"/>
    <property type="molecule type" value="Genomic_DNA"/>
</dbReference>
<reference evidence="1 2" key="1">
    <citation type="submission" date="2016-11" db="EMBL/GenBank/DDBJ databases">
        <authorList>
            <person name="Varghese N."/>
            <person name="Submissions S."/>
        </authorList>
    </citation>
    <scope>NUCLEOTIDE SEQUENCE [LARGE SCALE GENOMIC DNA]</scope>
    <source>
        <strain evidence="1 2">DSM 22613</strain>
    </source>
</reference>
<dbReference type="RefSeq" id="WP_065367713.1">
    <property type="nucleotide sequence ID" value="NZ_FQWA01000026.1"/>
</dbReference>
<comment type="caution">
    <text evidence="1">The sequence shown here is derived from an EMBL/GenBank/DDBJ whole genome shotgun (WGS) entry which is preliminary data.</text>
</comment>
<organism evidence="1 2">
    <name type="scientific">Prevotella scopos JCM 17725</name>
    <dbReference type="NCBI Taxonomy" id="1236518"/>
    <lineage>
        <taxon>Bacteria</taxon>
        <taxon>Pseudomonadati</taxon>
        <taxon>Bacteroidota</taxon>
        <taxon>Bacteroidia</taxon>
        <taxon>Bacteroidales</taxon>
        <taxon>Prevotellaceae</taxon>
        <taxon>Prevotella</taxon>
    </lineage>
</organism>
<gene>
    <name evidence="1" type="ORF">SAMN05444364_12622</name>
</gene>
<dbReference type="Proteomes" id="UP000184105">
    <property type="component" value="Unassembled WGS sequence"/>
</dbReference>
<proteinExistence type="predicted"/>
<accession>A0AAX2F5V2</accession>